<dbReference type="AlphaFoldDB" id="A0A9X0A6H2"/>
<keyword evidence="2" id="KW-1185">Reference proteome</keyword>
<accession>A0A9X0A6H2</accession>
<protein>
    <submittedName>
        <fullName evidence="1">Uncharacterized protein</fullName>
    </submittedName>
</protein>
<reference evidence="1" key="1">
    <citation type="submission" date="2023-01" db="EMBL/GenBank/DDBJ databases">
        <title>Genome assembly of the deep-sea coral Lophelia pertusa.</title>
        <authorList>
            <person name="Herrera S."/>
            <person name="Cordes E."/>
        </authorList>
    </citation>
    <scope>NUCLEOTIDE SEQUENCE</scope>
    <source>
        <strain evidence="1">USNM1676648</strain>
        <tissue evidence="1">Polyp</tissue>
    </source>
</reference>
<evidence type="ECO:0000313" key="1">
    <source>
        <dbReference type="EMBL" id="KAJ7392514.1"/>
    </source>
</evidence>
<gene>
    <name evidence="1" type="ORF">OS493_012185</name>
</gene>
<dbReference type="EMBL" id="MU825401">
    <property type="protein sequence ID" value="KAJ7392514.1"/>
    <property type="molecule type" value="Genomic_DNA"/>
</dbReference>
<evidence type="ECO:0000313" key="2">
    <source>
        <dbReference type="Proteomes" id="UP001163046"/>
    </source>
</evidence>
<proteinExistence type="predicted"/>
<comment type="caution">
    <text evidence="1">The sequence shown here is derived from an EMBL/GenBank/DDBJ whole genome shotgun (WGS) entry which is preliminary data.</text>
</comment>
<organism evidence="1 2">
    <name type="scientific">Desmophyllum pertusum</name>
    <dbReference type="NCBI Taxonomy" id="174260"/>
    <lineage>
        <taxon>Eukaryota</taxon>
        <taxon>Metazoa</taxon>
        <taxon>Cnidaria</taxon>
        <taxon>Anthozoa</taxon>
        <taxon>Hexacorallia</taxon>
        <taxon>Scleractinia</taxon>
        <taxon>Caryophylliina</taxon>
        <taxon>Caryophylliidae</taxon>
        <taxon>Desmophyllum</taxon>
    </lineage>
</organism>
<sequence length="110" mass="12376">MCSVKNPSCLGSTKAQDVKKFSFDNVEEELQSRAPLLSAVLWAASMRKSKRRPFLEAKCVHAAAATPLKNRSPLVFTQLRNEFPTLSKAEECFEVDYFAKDPSPDIPLNW</sequence>
<dbReference type="Proteomes" id="UP001163046">
    <property type="component" value="Unassembled WGS sequence"/>
</dbReference>
<name>A0A9X0A6H2_9CNID</name>